<protein>
    <submittedName>
        <fullName evidence="3">HNH endonuclease</fullName>
    </submittedName>
</protein>
<evidence type="ECO:0000259" key="2">
    <source>
        <dbReference type="Pfam" id="PF13392"/>
    </source>
</evidence>
<accession>A0A1H4I5I4</accession>
<dbReference type="RefSeq" id="WP_074783849.1">
    <property type="nucleotide sequence ID" value="NZ_FNSN01000001.1"/>
</dbReference>
<dbReference type="EMBL" id="FNSN01000006">
    <property type="protein sequence ID" value="SEC95589.1"/>
    <property type="molecule type" value="Genomic_DNA"/>
</dbReference>
<keyword evidence="3" id="KW-0378">Hydrolase</keyword>
<evidence type="ECO:0000256" key="1">
    <source>
        <dbReference type="SAM" id="MobiDB-lite"/>
    </source>
</evidence>
<evidence type="ECO:0000313" key="4">
    <source>
        <dbReference type="EMBL" id="SEC53589.1"/>
    </source>
</evidence>
<evidence type="ECO:0000313" key="3">
    <source>
        <dbReference type="EMBL" id="SEB29036.1"/>
    </source>
</evidence>
<dbReference type="EMBL" id="FNSN01000004">
    <property type="protein sequence ID" value="SEC90062.1"/>
    <property type="molecule type" value="Genomic_DNA"/>
</dbReference>
<keyword evidence="7" id="KW-1185">Reference proteome</keyword>
<feature type="compositionally biased region" description="Polar residues" evidence="1">
    <location>
        <begin position="80"/>
        <end position="96"/>
    </location>
</feature>
<sequence length="153" mass="17261">MTQDEARFWSKVDKSESCWVWNAFRNEHGYGQFRFNGGMKLAHRVAYELFYGPISSGLAIDHVCHNPSCVRPDHLREVTNKQNGENRAGAQANSRTGVRGVSPKGNRFVAQVKHRGKVYYCGAFIDIASAARAATEMRNQLFTHNGTDRRKGE</sequence>
<reference evidence="3 7" key="1">
    <citation type="submission" date="2016-10" db="EMBL/GenBank/DDBJ databases">
        <authorList>
            <person name="de Groot N.N."/>
        </authorList>
    </citation>
    <scope>NUCLEOTIDE SEQUENCE [LARGE SCALE GENOMIC DNA]</scope>
    <source>
        <strain evidence="3 7">DSM 10495</strain>
    </source>
</reference>
<feature type="domain" description="HNH nuclease" evidence="2">
    <location>
        <begin position="40"/>
        <end position="84"/>
    </location>
</feature>
<dbReference type="SUPFAM" id="SSF54060">
    <property type="entry name" value="His-Me finger endonucleases"/>
    <property type="match status" value="1"/>
</dbReference>
<dbReference type="InterPro" id="IPR003615">
    <property type="entry name" value="HNH_nuc"/>
</dbReference>
<evidence type="ECO:0000313" key="5">
    <source>
        <dbReference type="EMBL" id="SEC90062.1"/>
    </source>
</evidence>
<dbReference type="EMBL" id="FNSN01000001">
    <property type="protein sequence ID" value="SEB29036.1"/>
    <property type="molecule type" value="Genomic_DNA"/>
</dbReference>
<dbReference type="Gene3D" id="3.90.75.20">
    <property type="match status" value="1"/>
</dbReference>
<name>A0A1H4I5I4_9MICC</name>
<organism evidence="3 7">
    <name type="scientific">Arthrobacter woluwensis</name>
    <dbReference type="NCBI Taxonomy" id="156980"/>
    <lineage>
        <taxon>Bacteria</taxon>
        <taxon>Bacillati</taxon>
        <taxon>Actinomycetota</taxon>
        <taxon>Actinomycetes</taxon>
        <taxon>Micrococcales</taxon>
        <taxon>Micrococcaceae</taxon>
        <taxon>Arthrobacter</taxon>
    </lineage>
</organism>
<proteinExistence type="predicted"/>
<dbReference type="InterPro" id="IPR044925">
    <property type="entry name" value="His-Me_finger_sf"/>
</dbReference>
<dbReference type="STRING" id="156980.SAMN04489745_0040"/>
<dbReference type="Pfam" id="PF13392">
    <property type="entry name" value="HNH_3"/>
    <property type="match status" value="1"/>
</dbReference>
<evidence type="ECO:0000313" key="7">
    <source>
        <dbReference type="Proteomes" id="UP000182652"/>
    </source>
</evidence>
<gene>
    <name evidence="3" type="ORF">SAMN04489745_0040</name>
    <name evidence="4" type="ORF">SAMN04489745_3117</name>
    <name evidence="5" type="ORF">SAMN04489745_3462</name>
    <name evidence="6" type="ORF">SAMN04489745_3542</name>
</gene>
<dbReference type="Proteomes" id="UP000182652">
    <property type="component" value="Unassembled WGS sequence"/>
</dbReference>
<dbReference type="EMBL" id="FNSN01000003">
    <property type="protein sequence ID" value="SEC53589.1"/>
    <property type="molecule type" value="Genomic_DNA"/>
</dbReference>
<feature type="region of interest" description="Disordered" evidence="1">
    <location>
        <begin position="80"/>
        <end position="103"/>
    </location>
</feature>
<keyword evidence="3" id="KW-0540">Nuclease</keyword>
<dbReference type="AlphaFoldDB" id="A0A1H4I5I4"/>
<evidence type="ECO:0000313" key="6">
    <source>
        <dbReference type="EMBL" id="SEC95589.1"/>
    </source>
</evidence>
<keyword evidence="3" id="KW-0255">Endonuclease</keyword>
<dbReference type="GO" id="GO:0004519">
    <property type="term" value="F:endonuclease activity"/>
    <property type="evidence" value="ECO:0007669"/>
    <property type="project" value="UniProtKB-KW"/>
</dbReference>